<comment type="caution">
    <text evidence="1">The sequence shown here is derived from an EMBL/GenBank/DDBJ whole genome shotgun (WGS) entry which is preliminary data.</text>
</comment>
<evidence type="ECO:0000313" key="2">
    <source>
        <dbReference type="Proteomes" id="UP001054945"/>
    </source>
</evidence>
<reference evidence="1 2" key="1">
    <citation type="submission" date="2021-06" db="EMBL/GenBank/DDBJ databases">
        <title>Caerostris extrusa draft genome.</title>
        <authorList>
            <person name="Kono N."/>
            <person name="Arakawa K."/>
        </authorList>
    </citation>
    <scope>NUCLEOTIDE SEQUENCE [LARGE SCALE GENOMIC DNA]</scope>
</reference>
<accession>A0AAV4Y3W0</accession>
<protein>
    <submittedName>
        <fullName evidence="1">Uncharacterized protein</fullName>
    </submittedName>
</protein>
<organism evidence="1 2">
    <name type="scientific">Caerostris extrusa</name>
    <name type="common">Bark spider</name>
    <name type="synonym">Caerostris bankana</name>
    <dbReference type="NCBI Taxonomy" id="172846"/>
    <lineage>
        <taxon>Eukaryota</taxon>
        <taxon>Metazoa</taxon>
        <taxon>Ecdysozoa</taxon>
        <taxon>Arthropoda</taxon>
        <taxon>Chelicerata</taxon>
        <taxon>Arachnida</taxon>
        <taxon>Araneae</taxon>
        <taxon>Araneomorphae</taxon>
        <taxon>Entelegynae</taxon>
        <taxon>Araneoidea</taxon>
        <taxon>Araneidae</taxon>
        <taxon>Caerostris</taxon>
    </lineage>
</organism>
<evidence type="ECO:0000313" key="1">
    <source>
        <dbReference type="EMBL" id="GIZ02023.1"/>
    </source>
</evidence>
<proteinExistence type="predicted"/>
<dbReference type="AlphaFoldDB" id="A0AAV4Y3W0"/>
<gene>
    <name evidence="1" type="ORF">CEXT_570691</name>
</gene>
<dbReference type="Proteomes" id="UP001054945">
    <property type="component" value="Unassembled WGS sequence"/>
</dbReference>
<name>A0AAV4Y3W0_CAEEX</name>
<keyword evidence="2" id="KW-1185">Reference proteome</keyword>
<dbReference type="EMBL" id="BPLR01001386">
    <property type="protein sequence ID" value="GIZ02023.1"/>
    <property type="molecule type" value="Genomic_DNA"/>
</dbReference>
<sequence length="126" mass="14035">MLIESALSSRHSPDAYPETKEIATGNRISGETGTFCLWKAESLLKSRSFCVFCSLVAPFINCAIDFLPLPSASYIPPNQTNTMLIESALSSETFSRCISRNKGNRHWGPDIRETGTFLSLERCQIR</sequence>